<feature type="compositionally biased region" description="Polar residues" evidence="4">
    <location>
        <begin position="232"/>
        <end position="248"/>
    </location>
</feature>
<dbReference type="Proteomes" id="UP000011064">
    <property type="component" value="Unassembled WGS sequence"/>
</dbReference>
<dbReference type="Pfam" id="PF12464">
    <property type="entry name" value="Mac"/>
    <property type="match status" value="1"/>
</dbReference>
<feature type="compositionally biased region" description="Polar residues" evidence="4">
    <location>
        <begin position="1"/>
        <end position="13"/>
    </location>
</feature>
<dbReference type="InterPro" id="IPR001451">
    <property type="entry name" value="Hexapep"/>
</dbReference>
<dbReference type="CDD" id="cd00067">
    <property type="entry name" value="GAL4"/>
    <property type="match status" value="1"/>
</dbReference>
<dbReference type="InterPro" id="IPR024688">
    <property type="entry name" value="Mac_dom"/>
</dbReference>
<dbReference type="PROSITE" id="PS50048">
    <property type="entry name" value="ZN2_CY6_FUNGAL_2"/>
    <property type="match status" value="1"/>
</dbReference>
<dbReference type="InParanoid" id="L8G6M7"/>
<gene>
    <name evidence="6" type="ORF">GMDG_02644</name>
</gene>
<feature type="compositionally biased region" description="Basic and acidic residues" evidence="4">
    <location>
        <begin position="216"/>
        <end position="231"/>
    </location>
</feature>
<dbReference type="InterPro" id="IPR036864">
    <property type="entry name" value="Zn2-C6_fun-type_DNA-bd_sf"/>
</dbReference>
<dbReference type="AlphaFoldDB" id="L8G6M7"/>
<dbReference type="Pfam" id="PF00172">
    <property type="entry name" value="Zn_clus"/>
    <property type="match status" value="1"/>
</dbReference>
<dbReference type="PANTHER" id="PTHR23416">
    <property type="entry name" value="SIALIC ACID SYNTHASE-RELATED"/>
    <property type="match status" value="1"/>
</dbReference>
<dbReference type="SMART" id="SM01266">
    <property type="entry name" value="Mac"/>
    <property type="match status" value="1"/>
</dbReference>
<evidence type="ECO:0000256" key="4">
    <source>
        <dbReference type="SAM" id="MobiDB-lite"/>
    </source>
</evidence>
<sequence>MTAVESHTAQSPFLDTPADPPTLRFTAVNNREALPSAAPTNNGNGSSRRASEDRPEPLARTTSPVPEKLTITTTSTQRDNWADTVNGDKAAGSQSVPPPPTFPDGESSHKRKRSGSVERDSAQPSSSSSYHKHSLPALKPNEQRKGSPNSPYPDSAQSSKRDAQSATRDPYATPQTPYPHYPEGSRENSAASWYSHQIDNRTPVDGGHSAASQHHMSPDDQLREALQRENNSDGQGNYSETSPAQNNDHGAPYRGEYGQVQVDHKKRKRNFSNRTKTGCMTCRKRKKKCDETRPECNNCMRGGFICNGYPSRGNWPKTEQKQGPVPLQSKDGYDASPSQYQPPPYQQQQQPQQPKREPLPSYRGQQLRVDPLQPPARPVGADEDRGASTNLGASVGSPDKRLSAISYTQVNTFPTPVSAVSQSNYPDRLSQMDYQRMPPLLDQNRSEHDTGTPQSAHSVPHFSILHASNTNSPHPHTPQSTAAQDAARLALSHPASNSRRTQKEEMLAGNNFFPFDRELVLERERCNAASWRFNNSTNPNNGNLPEDRSRLFRDILQPKELASMPPHLASPVNPQGYVGERCVVAAPFTCDYGYNIVIGQDVSIDRNCTILDCASVKIGDRCVIGPNVSIITTTVPIDPKKRLGSKGPNQGKPIIIEEDCFIGANATILPGITVKRGSTVGACSVVTRDVPPFTVVSGNPARVMRGIFQVHD</sequence>
<keyword evidence="7" id="KW-1185">Reference proteome</keyword>
<dbReference type="InterPro" id="IPR001138">
    <property type="entry name" value="Zn2Cys6_DnaBD"/>
</dbReference>
<dbReference type="EMBL" id="GL573206">
    <property type="protein sequence ID" value="ELR07596.1"/>
    <property type="molecule type" value="Genomic_DNA"/>
</dbReference>
<dbReference type="PROSITE" id="PS00463">
    <property type="entry name" value="ZN2_CY6_FUNGAL_1"/>
    <property type="match status" value="1"/>
</dbReference>
<evidence type="ECO:0000256" key="2">
    <source>
        <dbReference type="ARBA" id="ARBA00022679"/>
    </source>
</evidence>
<feature type="domain" description="Zn(2)-C6 fungal-type" evidence="5">
    <location>
        <begin position="278"/>
        <end position="306"/>
    </location>
</feature>
<evidence type="ECO:0000259" key="5">
    <source>
        <dbReference type="PROSITE" id="PS50048"/>
    </source>
</evidence>
<keyword evidence="3" id="KW-0539">Nucleus</keyword>
<dbReference type="SUPFAM" id="SSF51161">
    <property type="entry name" value="Trimeric LpxA-like enzymes"/>
    <property type="match status" value="1"/>
</dbReference>
<keyword evidence="2" id="KW-0808">Transferase</keyword>
<dbReference type="GO" id="GO:0008374">
    <property type="term" value="F:O-acyltransferase activity"/>
    <property type="evidence" value="ECO:0007669"/>
    <property type="project" value="TreeGrafter"/>
</dbReference>
<feature type="region of interest" description="Disordered" evidence="4">
    <location>
        <begin position="315"/>
        <end position="399"/>
    </location>
</feature>
<feature type="compositionally biased region" description="Polar residues" evidence="4">
    <location>
        <begin position="38"/>
        <end position="48"/>
    </location>
</feature>
<comment type="similarity">
    <text evidence="1">Belongs to the transferase hexapeptide repeat family.</text>
</comment>
<dbReference type="GO" id="GO:0008270">
    <property type="term" value="F:zinc ion binding"/>
    <property type="evidence" value="ECO:0007669"/>
    <property type="project" value="InterPro"/>
</dbReference>
<feature type="region of interest" description="Disordered" evidence="4">
    <location>
        <begin position="465"/>
        <end position="505"/>
    </location>
</feature>
<feature type="region of interest" description="Disordered" evidence="4">
    <location>
        <begin position="1"/>
        <end position="276"/>
    </location>
</feature>
<dbReference type="CDD" id="cd03357">
    <property type="entry name" value="LbH_MAT_GAT"/>
    <property type="match status" value="1"/>
</dbReference>
<dbReference type="Gene3D" id="4.10.240.10">
    <property type="entry name" value="Zn(2)-C6 fungal-type DNA-binding domain"/>
    <property type="match status" value="1"/>
</dbReference>
<dbReference type="SMART" id="SM00066">
    <property type="entry name" value="GAL4"/>
    <property type="match status" value="1"/>
</dbReference>
<dbReference type="Gene3D" id="2.160.10.10">
    <property type="entry name" value="Hexapeptide repeat proteins"/>
    <property type="match status" value="1"/>
</dbReference>
<dbReference type="InterPro" id="IPR051159">
    <property type="entry name" value="Hexapeptide_acetyltransf"/>
</dbReference>
<organism evidence="6 7">
    <name type="scientific">Pseudogymnoascus destructans (strain ATCC MYA-4855 / 20631-21)</name>
    <name type="common">Bat white-nose syndrome fungus</name>
    <name type="synonym">Geomyces destructans</name>
    <dbReference type="NCBI Taxonomy" id="658429"/>
    <lineage>
        <taxon>Eukaryota</taxon>
        <taxon>Fungi</taxon>
        <taxon>Dikarya</taxon>
        <taxon>Ascomycota</taxon>
        <taxon>Pezizomycotina</taxon>
        <taxon>Leotiomycetes</taxon>
        <taxon>Thelebolales</taxon>
        <taxon>Thelebolaceae</taxon>
        <taxon>Pseudogymnoascus</taxon>
    </lineage>
</organism>
<feature type="compositionally biased region" description="Polar residues" evidence="4">
    <location>
        <begin position="187"/>
        <end position="197"/>
    </location>
</feature>
<reference evidence="7" key="1">
    <citation type="submission" date="2010-09" db="EMBL/GenBank/DDBJ databases">
        <title>The genome sequence of Geomyces destructans 20631-21.</title>
        <authorList>
            <consortium name="The Broad Institute Genome Sequencing Platform"/>
            <person name="Cuomo C.A."/>
            <person name="Blehert D.S."/>
            <person name="Lorch J.M."/>
            <person name="Young S.K."/>
            <person name="Zeng Q."/>
            <person name="Gargeya S."/>
            <person name="Fitzgerald M."/>
            <person name="Haas B."/>
            <person name="Abouelleil A."/>
            <person name="Alvarado L."/>
            <person name="Arachchi H.M."/>
            <person name="Berlin A."/>
            <person name="Brown A."/>
            <person name="Chapman S.B."/>
            <person name="Chen Z."/>
            <person name="Dunbar C."/>
            <person name="Freedman E."/>
            <person name="Gearin G."/>
            <person name="Gellesch M."/>
            <person name="Goldberg J."/>
            <person name="Griggs A."/>
            <person name="Gujja S."/>
            <person name="Heiman D."/>
            <person name="Howarth C."/>
            <person name="Larson L."/>
            <person name="Lui A."/>
            <person name="MacDonald P.J.P."/>
            <person name="Montmayeur A."/>
            <person name="Murphy C."/>
            <person name="Neiman D."/>
            <person name="Pearson M."/>
            <person name="Priest M."/>
            <person name="Roberts A."/>
            <person name="Saif S."/>
            <person name="Shea T."/>
            <person name="Shenoy N."/>
            <person name="Sisk P."/>
            <person name="Stolte C."/>
            <person name="Sykes S."/>
            <person name="Wortman J."/>
            <person name="Nusbaum C."/>
            <person name="Birren B."/>
        </authorList>
    </citation>
    <scope>NUCLEOTIDE SEQUENCE [LARGE SCALE GENOMIC DNA]</scope>
    <source>
        <strain evidence="7">ATCC MYA-4855 / 20631-21</strain>
    </source>
</reference>
<dbReference type="OrthoDB" id="25818at2759"/>
<dbReference type="GO" id="GO:0000981">
    <property type="term" value="F:DNA-binding transcription factor activity, RNA polymerase II-specific"/>
    <property type="evidence" value="ECO:0007669"/>
    <property type="project" value="InterPro"/>
</dbReference>
<feature type="compositionally biased region" description="Polar residues" evidence="4">
    <location>
        <begin position="60"/>
        <end position="79"/>
    </location>
</feature>
<name>L8G6M7_PSED2</name>
<dbReference type="STRING" id="658429.L8G6M7"/>
<dbReference type="InterPro" id="IPR011004">
    <property type="entry name" value="Trimer_LpxA-like_sf"/>
</dbReference>
<dbReference type="Pfam" id="PF14602">
    <property type="entry name" value="Hexapep_2"/>
    <property type="match status" value="2"/>
</dbReference>
<dbReference type="SUPFAM" id="SSF57701">
    <property type="entry name" value="Zn2/Cys6 DNA-binding domain"/>
    <property type="match status" value="1"/>
</dbReference>
<evidence type="ECO:0000313" key="7">
    <source>
        <dbReference type="Proteomes" id="UP000011064"/>
    </source>
</evidence>
<evidence type="ECO:0000256" key="3">
    <source>
        <dbReference type="ARBA" id="ARBA00023242"/>
    </source>
</evidence>
<dbReference type="VEuPathDB" id="FungiDB:GMDG_02644"/>
<evidence type="ECO:0000256" key="1">
    <source>
        <dbReference type="ARBA" id="ARBA00007274"/>
    </source>
</evidence>
<accession>L8G6M7</accession>
<feature type="compositionally biased region" description="Polar residues" evidence="4">
    <location>
        <begin position="466"/>
        <end position="483"/>
    </location>
</feature>
<dbReference type="PANTHER" id="PTHR23416:SF76">
    <property type="entry name" value="ZN(II)2CYS6 TRANSCRIPTION FACTOR (EUROFUNG)"/>
    <property type="match status" value="1"/>
</dbReference>
<evidence type="ECO:0000313" key="6">
    <source>
        <dbReference type="EMBL" id="ELR07596.1"/>
    </source>
</evidence>
<proteinExistence type="inferred from homology"/>
<protein>
    <recommendedName>
        <fullName evidence="5">Zn(2)-C6 fungal-type domain-containing protein</fullName>
    </recommendedName>
</protein>
<dbReference type="HOGENOM" id="CLU_013964_0_0_1"/>
<dbReference type="GO" id="GO:0016407">
    <property type="term" value="F:acetyltransferase activity"/>
    <property type="evidence" value="ECO:0007669"/>
    <property type="project" value="InterPro"/>
</dbReference>